<keyword evidence="2" id="KW-1185">Reference proteome</keyword>
<gene>
    <name evidence="1" type="ORF">BDW42DRAFT_170190</name>
</gene>
<accession>A0A2J5HU25</accession>
<proteinExistence type="predicted"/>
<name>A0A2J5HU25_9EURO</name>
<evidence type="ECO:0000313" key="2">
    <source>
        <dbReference type="Proteomes" id="UP000235023"/>
    </source>
</evidence>
<dbReference type="EMBL" id="KZ559543">
    <property type="protein sequence ID" value="PLN80808.1"/>
    <property type="molecule type" value="Genomic_DNA"/>
</dbReference>
<dbReference type="OrthoDB" id="10420521at2759"/>
<evidence type="ECO:0000313" key="1">
    <source>
        <dbReference type="EMBL" id="PLN80808.1"/>
    </source>
</evidence>
<reference evidence="2" key="1">
    <citation type="submission" date="2017-12" db="EMBL/GenBank/DDBJ databases">
        <authorList>
            <consortium name="DOE Joint Genome Institute"/>
            <person name="Mondo S.J."/>
            <person name="Kjaerbolling I."/>
            <person name="Vesth T.C."/>
            <person name="Frisvad J.C."/>
            <person name="Nybo J.L."/>
            <person name="Theobald S."/>
            <person name="Kuo A."/>
            <person name="Bowyer P."/>
            <person name="Matsuda Y."/>
            <person name="Lyhne E.K."/>
            <person name="Kogle M.E."/>
            <person name="Clum A."/>
            <person name="Lipzen A."/>
            <person name="Salamov A."/>
            <person name="Ngan C.Y."/>
            <person name="Daum C."/>
            <person name="Chiniquy J."/>
            <person name="Barry K."/>
            <person name="LaButti K."/>
            <person name="Haridas S."/>
            <person name="Simmons B.A."/>
            <person name="Magnuson J.K."/>
            <person name="Mortensen U.H."/>
            <person name="Larsen T.O."/>
            <person name="Grigoriev I.V."/>
            <person name="Baker S.E."/>
            <person name="Andersen M.R."/>
            <person name="Nordberg H.P."/>
            <person name="Cantor M.N."/>
            <person name="Hua S.X."/>
        </authorList>
    </citation>
    <scope>NUCLEOTIDE SEQUENCE [LARGE SCALE GENOMIC DNA]</scope>
    <source>
        <strain evidence="2">IBT 19404</strain>
    </source>
</reference>
<sequence length="224" mass="24690">MKSFEAGSNASLSVGLVCRIRPQPWSASISAASQPQPSQRLSLMRGDDEVICHCSLSPRGFAPCAPRDFSSIFSSSYGLIFYFMLYFPHCAPFSTWLCQSKYGVSWCDIFLLGGATRLSYEFWQVRKWTSSPYLPPSWTSIPSVDQQWVTNQPESWIAGVTCSWQIPRKTPESFFFLVGTGERGMKVEARPATGSVVNRVCVLGGSASSPAGNCQVQRGEGRSL</sequence>
<organism evidence="1 2">
    <name type="scientific">Aspergillus taichungensis</name>
    <dbReference type="NCBI Taxonomy" id="482145"/>
    <lineage>
        <taxon>Eukaryota</taxon>
        <taxon>Fungi</taxon>
        <taxon>Dikarya</taxon>
        <taxon>Ascomycota</taxon>
        <taxon>Pezizomycotina</taxon>
        <taxon>Eurotiomycetes</taxon>
        <taxon>Eurotiomycetidae</taxon>
        <taxon>Eurotiales</taxon>
        <taxon>Aspergillaceae</taxon>
        <taxon>Aspergillus</taxon>
        <taxon>Aspergillus subgen. Circumdati</taxon>
    </lineage>
</organism>
<protein>
    <submittedName>
        <fullName evidence="1">Uncharacterized protein</fullName>
    </submittedName>
</protein>
<dbReference type="Proteomes" id="UP000235023">
    <property type="component" value="Unassembled WGS sequence"/>
</dbReference>
<dbReference type="AlphaFoldDB" id="A0A2J5HU25"/>